<keyword evidence="2" id="KW-0238">DNA-binding</keyword>
<dbReference type="Proteomes" id="UP001589774">
    <property type="component" value="Unassembled WGS sequence"/>
</dbReference>
<name>A0ABV6HNQ5_9SPHI</name>
<feature type="domain" description="HTH marR-type" evidence="1">
    <location>
        <begin position="89"/>
        <end position="185"/>
    </location>
</feature>
<dbReference type="InterPro" id="IPR036390">
    <property type="entry name" value="WH_DNA-bd_sf"/>
</dbReference>
<sequence length="232" mass="26951">MDYNLVIQLLSELRQYEQEMNRSPDNIHSFATWLINKRDFNDAADESLFMRINWHGKDRGGKAHYNASHLITAVGRHKMNYIRQALDGTAFDTYDEFAFMLSLVFKGNYSPSKLIETHLQLKPTGIEVIRRLLKKQLVEQTPSETDKRAKVLSATTLGKQAFYLALQRINKVTDLIMSPLSEKEHLVLLSLLQKLDQRHRPIYSLDKKSSFDELISMFESDNPQYSDPKNEK</sequence>
<dbReference type="SMART" id="SM00347">
    <property type="entry name" value="HTH_MARR"/>
    <property type="match status" value="1"/>
</dbReference>
<reference evidence="2 3" key="1">
    <citation type="submission" date="2024-09" db="EMBL/GenBank/DDBJ databases">
        <authorList>
            <person name="Sun Q."/>
            <person name="Mori K."/>
        </authorList>
    </citation>
    <scope>NUCLEOTIDE SEQUENCE [LARGE SCALE GENOMIC DNA]</scope>
    <source>
        <strain evidence="2 3">CCM 7765</strain>
    </source>
</reference>
<evidence type="ECO:0000313" key="3">
    <source>
        <dbReference type="Proteomes" id="UP001589774"/>
    </source>
</evidence>
<dbReference type="InterPro" id="IPR000835">
    <property type="entry name" value="HTH_MarR-typ"/>
</dbReference>
<dbReference type="SUPFAM" id="SSF46785">
    <property type="entry name" value="Winged helix' DNA-binding domain"/>
    <property type="match status" value="1"/>
</dbReference>
<dbReference type="InterPro" id="IPR036388">
    <property type="entry name" value="WH-like_DNA-bd_sf"/>
</dbReference>
<accession>A0ABV6HNQ5</accession>
<organism evidence="2 3">
    <name type="scientific">Olivibacter oleidegradans</name>
    <dbReference type="NCBI Taxonomy" id="760123"/>
    <lineage>
        <taxon>Bacteria</taxon>
        <taxon>Pseudomonadati</taxon>
        <taxon>Bacteroidota</taxon>
        <taxon>Sphingobacteriia</taxon>
        <taxon>Sphingobacteriales</taxon>
        <taxon>Sphingobacteriaceae</taxon>
        <taxon>Olivibacter</taxon>
    </lineage>
</organism>
<keyword evidence="3" id="KW-1185">Reference proteome</keyword>
<comment type="caution">
    <text evidence="2">The sequence shown here is derived from an EMBL/GenBank/DDBJ whole genome shotgun (WGS) entry which is preliminary data.</text>
</comment>
<dbReference type="EMBL" id="JBHLWO010000002">
    <property type="protein sequence ID" value="MFC0320525.1"/>
    <property type="molecule type" value="Genomic_DNA"/>
</dbReference>
<evidence type="ECO:0000259" key="1">
    <source>
        <dbReference type="SMART" id="SM00347"/>
    </source>
</evidence>
<dbReference type="RefSeq" id="WP_130856789.1">
    <property type="nucleotide sequence ID" value="NZ_JBHLWO010000002.1"/>
</dbReference>
<dbReference type="GO" id="GO:0003677">
    <property type="term" value="F:DNA binding"/>
    <property type="evidence" value="ECO:0007669"/>
    <property type="project" value="UniProtKB-KW"/>
</dbReference>
<protein>
    <submittedName>
        <fullName evidence="2">Winged helix DNA-binding protein</fullName>
    </submittedName>
</protein>
<dbReference type="Gene3D" id="1.10.10.10">
    <property type="entry name" value="Winged helix-like DNA-binding domain superfamily/Winged helix DNA-binding domain"/>
    <property type="match status" value="1"/>
</dbReference>
<evidence type="ECO:0000313" key="2">
    <source>
        <dbReference type="EMBL" id="MFC0320525.1"/>
    </source>
</evidence>
<proteinExistence type="predicted"/>
<gene>
    <name evidence="2" type="ORF">ACFFI0_19525</name>
</gene>